<name>A0A4Y2K0D7_ARAVE</name>
<dbReference type="Proteomes" id="UP000499080">
    <property type="component" value="Unassembled WGS sequence"/>
</dbReference>
<feature type="compositionally biased region" description="Polar residues" evidence="1">
    <location>
        <begin position="101"/>
        <end position="113"/>
    </location>
</feature>
<gene>
    <name evidence="2" type="ORF">AVEN_82890_1</name>
</gene>
<evidence type="ECO:0000256" key="1">
    <source>
        <dbReference type="SAM" id="MobiDB-lite"/>
    </source>
</evidence>
<proteinExistence type="predicted"/>
<evidence type="ECO:0000313" key="3">
    <source>
        <dbReference type="Proteomes" id="UP000499080"/>
    </source>
</evidence>
<accession>A0A4Y2K0D7</accession>
<comment type="caution">
    <text evidence="2">The sequence shown here is derived from an EMBL/GenBank/DDBJ whole genome shotgun (WGS) entry which is preliminary data.</text>
</comment>
<evidence type="ECO:0000313" key="2">
    <source>
        <dbReference type="EMBL" id="GBM94936.1"/>
    </source>
</evidence>
<sequence length="113" mass="12771">MKISMSYFMTIAVLSISVLRLRESKKLRAFALKVSSRRPYNSIRQPSRKSGKTSSQLPRPASIRHRPLLPETNFLPVSLANSPIRQPFCTRLSRNPPDGARQSQLPDISFSTC</sequence>
<dbReference type="AlphaFoldDB" id="A0A4Y2K0D7"/>
<feature type="region of interest" description="Disordered" evidence="1">
    <location>
        <begin position="88"/>
        <end position="113"/>
    </location>
</feature>
<keyword evidence="3" id="KW-1185">Reference proteome</keyword>
<dbReference type="EMBL" id="BGPR01004013">
    <property type="protein sequence ID" value="GBM94936.1"/>
    <property type="molecule type" value="Genomic_DNA"/>
</dbReference>
<reference evidence="2 3" key="1">
    <citation type="journal article" date="2019" name="Sci. Rep.">
        <title>Orb-weaving spider Araneus ventricosus genome elucidates the spidroin gene catalogue.</title>
        <authorList>
            <person name="Kono N."/>
            <person name="Nakamura H."/>
            <person name="Ohtoshi R."/>
            <person name="Moran D.A.P."/>
            <person name="Shinohara A."/>
            <person name="Yoshida Y."/>
            <person name="Fujiwara M."/>
            <person name="Mori M."/>
            <person name="Tomita M."/>
            <person name="Arakawa K."/>
        </authorList>
    </citation>
    <scope>NUCLEOTIDE SEQUENCE [LARGE SCALE GENOMIC DNA]</scope>
</reference>
<feature type="region of interest" description="Disordered" evidence="1">
    <location>
        <begin position="41"/>
        <end position="66"/>
    </location>
</feature>
<organism evidence="2 3">
    <name type="scientific">Araneus ventricosus</name>
    <name type="common">Orbweaver spider</name>
    <name type="synonym">Epeira ventricosa</name>
    <dbReference type="NCBI Taxonomy" id="182803"/>
    <lineage>
        <taxon>Eukaryota</taxon>
        <taxon>Metazoa</taxon>
        <taxon>Ecdysozoa</taxon>
        <taxon>Arthropoda</taxon>
        <taxon>Chelicerata</taxon>
        <taxon>Arachnida</taxon>
        <taxon>Araneae</taxon>
        <taxon>Araneomorphae</taxon>
        <taxon>Entelegynae</taxon>
        <taxon>Araneoidea</taxon>
        <taxon>Araneidae</taxon>
        <taxon>Araneus</taxon>
    </lineage>
</organism>
<protein>
    <submittedName>
        <fullName evidence="2">Uncharacterized protein</fullName>
    </submittedName>
</protein>